<accession>A0A9P5MVF1</accession>
<evidence type="ECO:0000313" key="1">
    <source>
        <dbReference type="EMBL" id="KAF8479699.1"/>
    </source>
</evidence>
<organism evidence="1 2">
    <name type="scientific">Russula ochroleuca</name>
    <dbReference type="NCBI Taxonomy" id="152965"/>
    <lineage>
        <taxon>Eukaryota</taxon>
        <taxon>Fungi</taxon>
        <taxon>Dikarya</taxon>
        <taxon>Basidiomycota</taxon>
        <taxon>Agaricomycotina</taxon>
        <taxon>Agaricomycetes</taxon>
        <taxon>Russulales</taxon>
        <taxon>Russulaceae</taxon>
        <taxon>Russula</taxon>
    </lineage>
</organism>
<keyword evidence="2" id="KW-1185">Reference proteome</keyword>
<comment type="caution">
    <text evidence="1">The sequence shown here is derived from an EMBL/GenBank/DDBJ whole genome shotgun (WGS) entry which is preliminary data.</text>
</comment>
<protein>
    <submittedName>
        <fullName evidence="1">Uncharacterized protein</fullName>
    </submittedName>
</protein>
<dbReference type="OrthoDB" id="3172935at2759"/>
<dbReference type="Proteomes" id="UP000759537">
    <property type="component" value="Unassembled WGS sequence"/>
</dbReference>
<dbReference type="SUPFAM" id="SSF53098">
    <property type="entry name" value="Ribonuclease H-like"/>
    <property type="match status" value="1"/>
</dbReference>
<dbReference type="AlphaFoldDB" id="A0A9P5MVF1"/>
<dbReference type="EMBL" id="WHVB01000009">
    <property type="protein sequence ID" value="KAF8479699.1"/>
    <property type="molecule type" value="Genomic_DNA"/>
</dbReference>
<reference evidence="1" key="2">
    <citation type="journal article" date="2020" name="Nat. Commun.">
        <title>Large-scale genome sequencing of mycorrhizal fungi provides insights into the early evolution of symbiotic traits.</title>
        <authorList>
            <person name="Miyauchi S."/>
            <person name="Kiss E."/>
            <person name="Kuo A."/>
            <person name="Drula E."/>
            <person name="Kohler A."/>
            <person name="Sanchez-Garcia M."/>
            <person name="Morin E."/>
            <person name="Andreopoulos B."/>
            <person name="Barry K.W."/>
            <person name="Bonito G."/>
            <person name="Buee M."/>
            <person name="Carver A."/>
            <person name="Chen C."/>
            <person name="Cichocki N."/>
            <person name="Clum A."/>
            <person name="Culley D."/>
            <person name="Crous P.W."/>
            <person name="Fauchery L."/>
            <person name="Girlanda M."/>
            <person name="Hayes R.D."/>
            <person name="Keri Z."/>
            <person name="LaButti K."/>
            <person name="Lipzen A."/>
            <person name="Lombard V."/>
            <person name="Magnuson J."/>
            <person name="Maillard F."/>
            <person name="Murat C."/>
            <person name="Nolan M."/>
            <person name="Ohm R.A."/>
            <person name="Pangilinan J."/>
            <person name="Pereira M.F."/>
            <person name="Perotto S."/>
            <person name="Peter M."/>
            <person name="Pfister S."/>
            <person name="Riley R."/>
            <person name="Sitrit Y."/>
            <person name="Stielow J.B."/>
            <person name="Szollosi G."/>
            <person name="Zifcakova L."/>
            <person name="Stursova M."/>
            <person name="Spatafora J.W."/>
            <person name="Tedersoo L."/>
            <person name="Vaario L.M."/>
            <person name="Yamada A."/>
            <person name="Yan M."/>
            <person name="Wang P."/>
            <person name="Xu J."/>
            <person name="Bruns T."/>
            <person name="Baldrian P."/>
            <person name="Vilgalys R."/>
            <person name="Dunand C."/>
            <person name="Henrissat B."/>
            <person name="Grigoriev I.V."/>
            <person name="Hibbett D."/>
            <person name="Nagy L.G."/>
            <person name="Martin F.M."/>
        </authorList>
    </citation>
    <scope>NUCLEOTIDE SEQUENCE</scope>
    <source>
        <strain evidence="1">Prilba</strain>
    </source>
</reference>
<name>A0A9P5MVF1_9AGAM</name>
<gene>
    <name evidence="1" type="ORF">DFH94DRAFT_631392</name>
</gene>
<proteinExistence type="predicted"/>
<sequence length="213" mass="24584">MDEIGRHLRAHEIKFDAQDQKVMCFPHVMNLSSGRVIEGLTKVLEDVPEDWDLPPVTNAMQSYSDTVTRDPIALGPIWASGARQEAFDNVIENGNLKHWFTDGKSTIKVKPLQLLQDVSTRWDSVYYMINRLCELQPAVDHFLALPNHGNLAKFRITLQEWKVMEDFEMILSIPYRVQHIMCKEGMPILLGAIPAFEMFMTKWEQLSIKHPHL</sequence>
<reference evidence="1" key="1">
    <citation type="submission" date="2019-10" db="EMBL/GenBank/DDBJ databases">
        <authorList>
            <consortium name="DOE Joint Genome Institute"/>
            <person name="Kuo A."/>
            <person name="Miyauchi S."/>
            <person name="Kiss E."/>
            <person name="Drula E."/>
            <person name="Kohler A."/>
            <person name="Sanchez-Garcia M."/>
            <person name="Andreopoulos B."/>
            <person name="Barry K.W."/>
            <person name="Bonito G."/>
            <person name="Buee M."/>
            <person name="Carver A."/>
            <person name="Chen C."/>
            <person name="Cichocki N."/>
            <person name="Clum A."/>
            <person name="Culley D."/>
            <person name="Crous P.W."/>
            <person name="Fauchery L."/>
            <person name="Girlanda M."/>
            <person name="Hayes R."/>
            <person name="Keri Z."/>
            <person name="LaButti K."/>
            <person name="Lipzen A."/>
            <person name="Lombard V."/>
            <person name="Magnuson J."/>
            <person name="Maillard F."/>
            <person name="Morin E."/>
            <person name="Murat C."/>
            <person name="Nolan M."/>
            <person name="Ohm R."/>
            <person name="Pangilinan J."/>
            <person name="Pereira M."/>
            <person name="Perotto S."/>
            <person name="Peter M."/>
            <person name="Riley R."/>
            <person name="Sitrit Y."/>
            <person name="Stielow B."/>
            <person name="Szollosi G."/>
            <person name="Zifcakova L."/>
            <person name="Stursova M."/>
            <person name="Spatafora J.W."/>
            <person name="Tedersoo L."/>
            <person name="Vaario L.-M."/>
            <person name="Yamada A."/>
            <person name="Yan M."/>
            <person name="Wang P."/>
            <person name="Xu J."/>
            <person name="Bruns T."/>
            <person name="Baldrian P."/>
            <person name="Vilgalys R."/>
            <person name="Henrissat B."/>
            <person name="Grigoriev I.V."/>
            <person name="Hibbett D."/>
            <person name="Nagy L.G."/>
            <person name="Martin F.M."/>
        </authorList>
    </citation>
    <scope>NUCLEOTIDE SEQUENCE</scope>
    <source>
        <strain evidence="1">Prilba</strain>
    </source>
</reference>
<evidence type="ECO:0000313" key="2">
    <source>
        <dbReference type="Proteomes" id="UP000759537"/>
    </source>
</evidence>
<dbReference type="InterPro" id="IPR012337">
    <property type="entry name" value="RNaseH-like_sf"/>
</dbReference>